<keyword evidence="2" id="KW-0378">Hydrolase</keyword>
<dbReference type="EMBL" id="JAEHHL010000009">
    <property type="protein sequence ID" value="MBK0400618.1"/>
    <property type="molecule type" value="Genomic_DNA"/>
</dbReference>
<dbReference type="InterPro" id="IPR027417">
    <property type="entry name" value="P-loop_NTPase"/>
</dbReference>
<keyword evidence="1" id="KW-0547">Nucleotide-binding</keyword>
<dbReference type="Pfam" id="PF03308">
    <property type="entry name" value="MeaB"/>
    <property type="match status" value="1"/>
</dbReference>
<sequence length="318" mass="32829">MSMLGDLAARGKAGLARALARIESHGGGAEVADLLDEAAASPRGHVLGLTGPPGVGKSTLTDALIRAYRARGLTVGVIAVDPSSRLSGGALLGDRTRMRRDPGDDGVFVRSMAARERLGGLADLTYPAMVLMRALMDRVIVETVGVGQSETAIADIADTVVCCAQPGSGDAIQYMKAGVMEIPDIVVVTKADMGDVARRTVADLKGALGLTAGRDAMGLQVIAVSAAREQGLEPLVGFIEERASGQAGDIAARRRAQDQRWLERHLAELYGQAGVARLAACGALAPGALGESGVFRRARSLGARLDAALDSAFPPAKK</sequence>
<organism evidence="6 7">
    <name type="scientific">Thermohalobaculum xanthum</name>
    <dbReference type="NCBI Taxonomy" id="2753746"/>
    <lineage>
        <taxon>Bacteria</taxon>
        <taxon>Pseudomonadati</taxon>
        <taxon>Pseudomonadota</taxon>
        <taxon>Alphaproteobacteria</taxon>
        <taxon>Rhodobacterales</taxon>
        <taxon>Paracoccaceae</taxon>
        <taxon>Thermohalobaculum</taxon>
    </lineage>
</organism>
<evidence type="ECO:0000256" key="3">
    <source>
        <dbReference type="ARBA" id="ARBA00023134"/>
    </source>
</evidence>
<dbReference type="PANTHER" id="PTHR43087">
    <property type="entry name" value="LYSINE/ARGININE/ORNITHINE TRANSPORT SYSTEM KINASE"/>
    <property type="match status" value="1"/>
</dbReference>
<gene>
    <name evidence="6" type="ORF">H0I76_15575</name>
</gene>
<name>A0A8J7SFV1_9RHOB</name>
<evidence type="ECO:0000256" key="2">
    <source>
        <dbReference type="ARBA" id="ARBA00022801"/>
    </source>
</evidence>
<proteinExistence type="predicted"/>
<dbReference type="Proteomes" id="UP000655420">
    <property type="component" value="Unassembled WGS sequence"/>
</dbReference>
<keyword evidence="4" id="KW-0143">Chaperone</keyword>
<evidence type="ECO:0000313" key="7">
    <source>
        <dbReference type="Proteomes" id="UP000655420"/>
    </source>
</evidence>
<dbReference type="SMART" id="SM00382">
    <property type="entry name" value="AAA"/>
    <property type="match status" value="1"/>
</dbReference>
<reference evidence="6" key="1">
    <citation type="submission" date="2020-12" db="EMBL/GenBank/DDBJ databases">
        <title>Bacterial taxonomy.</title>
        <authorList>
            <person name="Pan X."/>
        </authorList>
    </citation>
    <scope>NUCLEOTIDE SEQUENCE</scope>
    <source>
        <strain evidence="6">M0105</strain>
    </source>
</reference>
<feature type="domain" description="AAA+ ATPase" evidence="5">
    <location>
        <begin position="43"/>
        <end position="266"/>
    </location>
</feature>
<dbReference type="SUPFAM" id="SSF52540">
    <property type="entry name" value="P-loop containing nucleoside triphosphate hydrolases"/>
    <property type="match status" value="1"/>
</dbReference>
<comment type="caution">
    <text evidence="6">The sequence shown here is derived from an EMBL/GenBank/DDBJ whole genome shotgun (WGS) entry which is preliminary data.</text>
</comment>
<evidence type="ECO:0000313" key="6">
    <source>
        <dbReference type="EMBL" id="MBK0400618.1"/>
    </source>
</evidence>
<accession>A0A8J7SFV1</accession>
<dbReference type="GO" id="GO:0016787">
    <property type="term" value="F:hydrolase activity"/>
    <property type="evidence" value="ECO:0007669"/>
    <property type="project" value="UniProtKB-KW"/>
</dbReference>
<evidence type="ECO:0000256" key="1">
    <source>
        <dbReference type="ARBA" id="ARBA00022741"/>
    </source>
</evidence>
<dbReference type="InterPro" id="IPR052040">
    <property type="entry name" value="GTPase/Isobutyryl-CoA_mutase"/>
</dbReference>
<dbReference type="Gene3D" id="3.40.50.300">
    <property type="entry name" value="P-loop containing nucleotide triphosphate hydrolases"/>
    <property type="match status" value="1"/>
</dbReference>
<dbReference type="InterPro" id="IPR003593">
    <property type="entry name" value="AAA+_ATPase"/>
</dbReference>
<evidence type="ECO:0000256" key="4">
    <source>
        <dbReference type="ARBA" id="ARBA00023186"/>
    </source>
</evidence>
<dbReference type="AlphaFoldDB" id="A0A8J7SFV1"/>
<keyword evidence="3" id="KW-0342">GTP-binding</keyword>
<keyword evidence="7" id="KW-1185">Reference proteome</keyword>
<evidence type="ECO:0000259" key="5">
    <source>
        <dbReference type="SMART" id="SM00382"/>
    </source>
</evidence>
<protein>
    <submittedName>
        <fullName evidence="6">Methylmalonyl Co-A mutase-associated GTPase MeaB</fullName>
    </submittedName>
</protein>
<dbReference type="GO" id="GO:0005525">
    <property type="term" value="F:GTP binding"/>
    <property type="evidence" value="ECO:0007669"/>
    <property type="project" value="UniProtKB-KW"/>
</dbReference>
<dbReference type="PANTHER" id="PTHR43087:SF1">
    <property type="entry name" value="LAO_AO TRANSPORT SYSTEM ATPASE"/>
    <property type="match status" value="1"/>
</dbReference>